<organism evidence="1 2">
    <name type="scientific">Parapedobacter composti</name>
    <dbReference type="NCBI Taxonomy" id="623281"/>
    <lineage>
        <taxon>Bacteria</taxon>
        <taxon>Pseudomonadati</taxon>
        <taxon>Bacteroidota</taxon>
        <taxon>Sphingobacteriia</taxon>
        <taxon>Sphingobacteriales</taxon>
        <taxon>Sphingobacteriaceae</taxon>
        <taxon>Parapedobacter</taxon>
    </lineage>
</organism>
<gene>
    <name evidence="1" type="ORF">SAMN05421747_1274</name>
</gene>
<evidence type="ECO:0000313" key="1">
    <source>
        <dbReference type="EMBL" id="SFC78941.1"/>
    </source>
</evidence>
<proteinExistence type="predicted"/>
<dbReference type="STRING" id="623281.SAMN05421747_1274"/>
<dbReference type="RefSeq" id="WP_090975065.1">
    <property type="nucleotide sequence ID" value="NZ_FOLL01000027.1"/>
</dbReference>
<reference evidence="1 2" key="1">
    <citation type="submission" date="2016-10" db="EMBL/GenBank/DDBJ databases">
        <authorList>
            <person name="de Groot N.N."/>
        </authorList>
    </citation>
    <scope>NUCLEOTIDE SEQUENCE [LARGE SCALE GENOMIC DNA]</scope>
    <source>
        <strain evidence="1 2">DSM 22900</strain>
    </source>
</reference>
<dbReference type="OrthoDB" id="798900at2"/>
<accession>A0A1I1M0Q0</accession>
<dbReference type="Proteomes" id="UP000199577">
    <property type="component" value="Unassembled WGS sequence"/>
</dbReference>
<sequence length="85" mass="9289">MAVKEKNTAGSLSSTPRYKTYSIAEVMAAGGATAFANKLGKNSANIQDRLNKLPNDAFLTKEETDKALETLNEKSVLNRGQHYQQ</sequence>
<evidence type="ECO:0000313" key="2">
    <source>
        <dbReference type="Proteomes" id="UP000199577"/>
    </source>
</evidence>
<protein>
    <submittedName>
        <fullName evidence="1">Uncharacterized protein</fullName>
    </submittedName>
</protein>
<dbReference type="AlphaFoldDB" id="A0A1I1M0Q0"/>
<dbReference type="EMBL" id="FOLL01000027">
    <property type="protein sequence ID" value="SFC78941.1"/>
    <property type="molecule type" value="Genomic_DNA"/>
</dbReference>
<name>A0A1I1M0Q0_9SPHI</name>
<keyword evidence="2" id="KW-1185">Reference proteome</keyword>